<accession>A0A089ZCQ7</accession>
<evidence type="ECO:0000256" key="1">
    <source>
        <dbReference type="ARBA" id="ARBA00011925"/>
    </source>
</evidence>
<dbReference type="GeneID" id="26738835"/>
<dbReference type="Gene3D" id="3.40.50.150">
    <property type="entry name" value="Vaccinia Virus protein VP39"/>
    <property type="match status" value="1"/>
</dbReference>
<dbReference type="PATRIC" id="fig|2162.10.peg.603"/>
<dbReference type="RefSeq" id="WP_048085518.1">
    <property type="nucleotide sequence ID" value="NZ_CP006933.1"/>
</dbReference>
<proteinExistence type="predicted"/>
<protein>
    <recommendedName>
        <fullName evidence="1">type I protein arginine methyltransferase</fullName>
        <ecNumber evidence="1">2.1.1.319</ecNumber>
    </recommendedName>
</protein>
<feature type="domain" description="Methyltransferase" evidence="5">
    <location>
        <begin position="33"/>
        <end position="125"/>
    </location>
</feature>
<keyword evidence="2" id="KW-0805">Transcription regulation</keyword>
<keyword evidence="6" id="KW-0489">Methyltransferase</keyword>
<dbReference type="EMBL" id="CP006933">
    <property type="protein sequence ID" value="AIS32586.1"/>
    <property type="molecule type" value="Genomic_DNA"/>
</dbReference>
<dbReference type="EMBL" id="LN734822">
    <property type="protein sequence ID" value="CEL24225.1"/>
    <property type="molecule type" value="Genomic_DNA"/>
</dbReference>
<reference evidence="7" key="2">
    <citation type="submission" date="2014-09" db="EMBL/GenBank/DDBJ databases">
        <authorList>
            <person name="Bishop-Lilly K.A."/>
            <person name="Broomall S.M."/>
            <person name="Chain P.S."/>
            <person name="Chertkov O."/>
            <person name="Coyne S.R."/>
            <person name="Daligault H.E."/>
            <person name="Davenport K.W."/>
            <person name="Erkkila T."/>
            <person name="Frey K.G."/>
            <person name="Gibbons H.S."/>
            <person name="Gu W."/>
            <person name="Jaissle J."/>
            <person name="Johnson S.L."/>
            <person name="Koroleva G.I."/>
            <person name="Ladner J.T."/>
            <person name="Lo C.-C."/>
            <person name="Minogue T.D."/>
            <person name="Munk C."/>
            <person name="Palacios G.F."/>
            <person name="Redden C.L."/>
            <person name="Rosenzweig C.N."/>
            <person name="Scholz M.B."/>
            <person name="Teshima H."/>
            <person name="Xu Y."/>
        </authorList>
    </citation>
    <scope>NUCLEOTIDE SEQUENCE</scope>
    <source>
        <strain evidence="7">Mb9</strain>
    </source>
</reference>
<comment type="catalytic activity">
    <reaction evidence="4">
        <text>L-arginyl-[protein] + 2 S-adenosyl-L-methionine = N(omega),N(omega)-dimethyl-L-arginyl-[protein] + 2 S-adenosyl-L-homocysteine + 2 H(+)</text>
        <dbReference type="Rhea" id="RHEA:48096"/>
        <dbReference type="Rhea" id="RHEA-COMP:10532"/>
        <dbReference type="Rhea" id="RHEA-COMP:11991"/>
        <dbReference type="ChEBI" id="CHEBI:15378"/>
        <dbReference type="ChEBI" id="CHEBI:29965"/>
        <dbReference type="ChEBI" id="CHEBI:57856"/>
        <dbReference type="ChEBI" id="CHEBI:59789"/>
        <dbReference type="ChEBI" id="CHEBI:61897"/>
        <dbReference type="EC" id="2.1.1.319"/>
    </reaction>
</comment>
<dbReference type="GO" id="GO:0032259">
    <property type="term" value="P:methylation"/>
    <property type="evidence" value="ECO:0007669"/>
    <property type="project" value="UniProtKB-KW"/>
</dbReference>
<evidence type="ECO:0000313" key="6">
    <source>
        <dbReference type="EMBL" id="AIS32586.1"/>
    </source>
</evidence>
<evidence type="ECO:0000313" key="7">
    <source>
        <dbReference type="EMBL" id="CEL24225.1"/>
    </source>
</evidence>
<dbReference type="InterPro" id="IPR041698">
    <property type="entry name" value="Methyltransf_25"/>
</dbReference>
<dbReference type="InterPro" id="IPR021172">
    <property type="entry name" value="UCP006607_RNA_methylase-rel"/>
</dbReference>
<keyword evidence="7" id="KW-0808">Transferase</keyword>
<dbReference type="OrthoDB" id="106720at2157"/>
<dbReference type="SUPFAM" id="SSF53335">
    <property type="entry name" value="S-adenosyl-L-methionine-dependent methyltransferases"/>
    <property type="match status" value="1"/>
</dbReference>
<dbReference type="AlphaFoldDB" id="A0A089ZCQ7"/>
<dbReference type="KEGG" id="mfc:BRM9_1778"/>
<evidence type="ECO:0000313" key="9">
    <source>
        <dbReference type="Proteomes" id="UP000062768"/>
    </source>
</evidence>
<dbReference type="GO" id="GO:0035242">
    <property type="term" value="F:protein-arginine omega-N asymmetric methyltransferase activity"/>
    <property type="evidence" value="ECO:0007669"/>
    <property type="project" value="UniProtKB-EC"/>
</dbReference>
<evidence type="ECO:0000256" key="2">
    <source>
        <dbReference type="ARBA" id="ARBA00023015"/>
    </source>
</evidence>
<evidence type="ECO:0000313" key="8">
    <source>
        <dbReference type="Proteomes" id="UP000029661"/>
    </source>
</evidence>
<reference evidence="6" key="1">
    <citation type="submission" date="2013-12" db="EMBL/GenBank/DDBJ databases">
        <title>The complete genome sequence of Methanobacterium sp. BRM9.</title>
        <authorList>
            <consortium name="Pastoral Greenhouse Gas Research Consortium"/>
            <person name="Kelly W.J."/>
            <person name="Leahy S.C."/>
            <person name="Perry R."/>
            <person name="Li D."/>
            <person name="Altermann E."/>
            <person name="Lambie S.C."/>
            <person name="Attwood G.T."/>
        </authorList>
    </citation>
    <scope>NUCLEOTIDE SEQUENCE [LARGE SCALE GENOMIC DNA]</scope>
    <source>
        <strain evidence="6">BRM9</strain>
    </source>
</reference>
<dbReference type="Proteomes" id="UP000029661">
    <property type="component" value="Chromosome"/>
</dbReference>
<dbReference type="InterPro" id="IPR025799">
    <property type="entry name" value="Arg_MeTrfase"/>
</dbReference>
<evidence type="ECO:0000256" key="4">
    <source>
        <dbReference type="ARBA" id="ARBA00049086"/>
    </source>
</evidence>
<evidence type="ECO:0000259" key="5">
    <source>
        <dbReference type="Pfam" id="PF13649"/>
    </source>
</evidence>
<dbReference type="Proteomes" id="UP000062768">
    <property type="component" value="Chromosome I"/>
</dbReference>
<dbReference type="PANTHER" id="PTHR11006:SF10">
    <property type="entry name" value="HISTONE-ARGININE METHYLTRANSFERASE CARMER-RELATED"/>
    <property type="match status" value="1"/>
</dbReference>
<gene>
    <name evidence="6" type="ORF">BRM9_1778</name>
    <name evidence="7" type="ORF">MB9_0578</name>
</gene>
<dbReference type="EC" id="2.1.1.319" evidence="1"/>
<sequence>MKLTSYQQNLLSDTERLTAFYRIINEKVMGGVVYDLGTGSGVLSSWTAPLARTVYAVEKNPITAKIAQKNLNSFKNVSLIQGDAKTISFPEKADTIICEMMDTALIDEEQVPVLNSVRKYLKPQGDIIPCGVFNGVEALDIDIPYPCYQEEETSNLRVMSKLLIYDKINFKKHIAPEIDYRISLTLNTTGTVSGVKITTFTLLAPDFICGPTPMFNPPLLVPTNQIKGERGDEIILKLKYTMGGGLDTLKAAVETIS</sequence>
<dbReference type="PANTHER" id="PTHR11006">
    <property type="entry name" value="PROTEIN ARGININE N-METHYLTRANSFERASE"/>
    <property type="match status" value="1"/>
</dbReference>
<keyword evidence="9" id="KW-1185">Reference proteome</keyword>
<name>A0A089ZCQ7_METFO</name>
<dbReference type="InterPro" id="IPR029063">
    <property type="entry name" value="SAM-dependent_MTases_sf"/>
</dbReference>
<dbReference type="Pfam" id="PF13649">
    <property type="entry name" value="Methyltransf_25"/>
    <property type="match status" value="1"/>
</dbReference>
<dbReference type="STRING" id="2162.BRM9_1778"/>
<dbReference type="PIRSF" id="PIRSF006607">
    <property type="entry name" value="RNAmts_UCP006607"/>
    <property type="match status" value="1"/>
</dbReference>
<dbReference type="CDD" id="cd02440">
    <property type="entry name" value="AdoMet_MTases"/>
    <property type="match status" value="1"/>
</dbReference>
<keyword evidence="3" id="KW-0804">Transcription</keyword>
<dbReference type="GO" id="GO:0070611">
    <property type="term" value="F:histone H3R2 methyltransferase activity"/>
    <property type="evidence" value="ECO:0007669"/>
    <property type="project" value="TreeGrafter"/>
</dbReference>
<evidence type="ECO:0000256" key="3">
    <source>
        <dbReference type="ARBA" id="ARBA00023163"/>
    </source>
</evidence>
<organism evidence="6 8">
    <name type="scientific">Methanobacterium formicicum</name>
    <dbReference type="NCBI Taxonomy" id="2162"/>
    <lineage>
        <taxon>Archaea</taxon>
        <taxon>Methanobacteriati</taxon>
        <taxon>Methanobacteriota</taxon>
        <taxon>Methanomada group</taxon>
        <taxon>Methanobacteria</taxon>
        <taxon>Methanobacteriales</taxon>
        <taxon>Methanobacteriaceae</taxon>
        <taxon>Methanobacterium</taxon>
    </lineage>
</organism>